<feature type="compositionally biased region" description="Acidic residues" evidence="3">
    <location>
        <begin position="283"/>
        <end position="297"/>
    </location>
</feature>
<accession>A0A923LMP0</accession>
<dbReference type="Pfam" id="PF01551">
    <property type="entry name" value="Peptidase_M23"/>
    <property type="match status" value="1"/>
</dbReference>
<reference evidence="7" key="1">
    <citation type="submission" date="2020-08" db="EMBL/GenBank/DDBJ databases">
        <title>Genome public.</title>
        <authorList>
            <person name="Liu C."/>
            <person name="Sun Q."/>
        </authorList>
    </citation>
    <scope>NUCLEOTIDE SEQUENCE</scope>
    <source>
        <strain evidence="7">BX1005</strain>
    </source>
</reference>
<organism evidence="7 8">
    <name type="scientific">Roseburia zhanii</name>
    <dbReference type="NCBI Taxonomy" id="2763064"/>
    <lineage>
        <taxon>Bacteria</taxon>
        <taxon>Bacillati</taxon>
        <taxon>Bacillota</taxon>
        <taxon>Clostridia</taxon>
        <taxon>Lachnospirales</taxon>
        <taxon>Lachnospiraceae</taxon>
        <taxon>Roseburia</taxon>
    </lineage>
</organism>
<evidence type="ECO:0000256" key="4">
    <source>
        <dbReference type="SAM" id="SignalP"/>
    </source>
</evidence>
<dbReference type="Gene3D" id="2.70.70.10">
    <property type="entry name" value="Glucose Permease (Domain IIA)"/>
    <property type="match status" value="1"/>
</dbReference>
<dbReference type="EMBL" id="JACOPH010000001">
    <property type="protein sequence ID" value="MBC5712991.1"/>
    <property type="molecule type" value="Genomic_DNA"/>
</dbReference>
<sequence>MHRENFLKKAGIFFLTACMLISSPAMVSADSLKDAKQEKENLENALNEAKELVSDLKDSKSDIKSKVTQLDAKLTKISTDITNLEAQLETKNTEISDTKEVLAQAKEDERTQYKNMKVRIQYMYENSRTSYVEQLISAGSFSEFISIVEYIREMSAYDRAMLEKYQKAQESVTVAKEELEKEKSELEEMQKQVEEEKQAVQTLLSAKESELVSVNQDLKEASSQADAYAAEIEAQNDIIAQIQQAEAAKKAAREKAKAEAEAKAKAEAEAKAKAEQENTTEMPGEEETESTSEEPLPEDTYNGGAFSWPCPSSTRVTSEYGQRISPTAGASSNHKGIDIGASYGADIVAAADGTVVFSGYSNTGGNYVMIDHGGSLYTVYMHASSLCVEKGATVTRGQVIAKVGSTGISTGNHLHFGVSLNGSYVSPWNYLSK</sequence>
<dbReference type="InterPro" id="IPR011055">
    <property type="entry name" value="Dup_hybrid_motif"/>
</dbReference>
<evidence type="ECO:0000256" key="3">
    <source>
        <dbReference type="SAM" id="MobiDB-lite"/>
    </source>
</evidence>
<dbReference type="Gene3D" id="6.10.250.3150">
    <property type="match status" value="1"/>
</dbReference>
<feature type="domain" description="M23ase beta-sheet core" evidence="5">
    <location>
        <begin position="333"/>
        <end position="427"/>
    </location>
</feature>
<dbReference type="CDD" id="cd12797">
    <property type="entry name" value="M23_peptidase"/>
    <property type="match status" value="1"/>
</dbReference>
<feature type="chain" id="PRO_5036688877" evidence="4">
    <location>
        <begin position="30"/>
        <end position="433"/>
    </location>
</feature>
<dbReference type="SUPFAM" id="SSF51261">
    <property type="entry name" value="Duplicated hybrid motif"/>
    <property type="match status" value="1"/>
</dbReference>
<evidence type="ECO:0000259" key="6">
    <source>
        <dbReference type="Pfam" id="PF24568"/>
    </source>
</evidence>
<feature type="signal peptide" evidence="4">
    <location>
        <begin position="1"/>
        <end position="29"/>
    </location>
</feature>
<evidence type="ECO:0000313" key="8">
    <source>
        <dbReference type="Proteomes" id="UP000606720"/>
    </source>
</evidence>
<dbReference type="InterPro" id="IPR050570">
    <property type="entry name" value="Cell_wall_metabolism_enzyme"/>
</dbReference>
<dbReference type="AlphaFoldDB" id="A0A923LMP0"/>
<feature type="coiled-coil region" evidence="2">
    <location>
        <begin position="25"/>
        <end position="108"/>
    </location>
</feature>
<name>A0A923LMP0_9FIRM</name>
<dbReference type="GO" id="GO:0004222">
    <property type="term" value="F:metalloendopeptidase activity"/>
    <property type="evidence" value="ECO:0007669"/>
    <property type="project" value="TreeGrafter"/>
</dbReference>
<dbReference type="Pfam" id="PF24568">
    <property type="entry name" value="CC_PcsB"/>
    <property type="match status" value="1"/>
</dbReference>
<dbReference type="InterPro" id="IPR016047">
    <property type="entry name" value="M23ase_b-sheet_dom"/>
</dbReference>
<comment type="caution">
    <text evidence="7">The sequence shown here is derived from an EMBL/GenBank/DDBJ whole genome shotgun (WGS) entry which is preliminary data.</text>
</comment>
<keyword evidence="1 4" id="KW-0732">Signal</keyword>
<feature type="region of interest" description="Disordered" evidence="3">
    <location>
        <begin position="260"/>
        <end position="308"/>
    </location>
</feature>
<feature type="domain" description="Peptidoglycan hydrolase PcsB coiled-coil" evidence="6">
    <location>
        <begin position="109"/>
        <end position="172"/>
    </location>
</feature>
<evidence type="ECO:0000256" key="2">
    <source>
        <dbReference type="SAM" id="Coils"/>
    </source>
</evidence>
<evidence type="ECO:0000313" key="7">
    <source>
        <dbReference type="EMBL" id="MBC5712991.1"/>
    </source>
</evidence>
<dbReference type="PANTHER" id="PTHR21666">
    <property type="entry name" value="PEPTIDASE-RELATED"/>
    <property type="match status" value="1"/>
</dbReference>
<proteinExistence type="predicted"/>
<keyword evidence="8" id="KW-1185">Reference proteome</keyword>
<keyword evidence="2" id="KW-0175">Coiled coil</keyword>
<gene>
    <name evidence="7" type="ORF">H8S17_02000</name>
</gene>
<dbReference type="InterPro" id="IPR057309">
    <property type="entry name" value="PcsB_CC"/>
</dbReference>
<evidence type="ECO:0000259" key="5">
    <source>
        <dbReference type="Pfam" id="PF01551"/>
    </source>
</evidence>
<evidence type="ECO:0000256" key="1">
    <source>
        <dbReference type="ARBA" id="ARBA00022729"/>
    </source>
</evidence>
<dbReference type="RefSeq" id="WP_186866006.1">
    <property type="nucleotide sequence ID" value="NZ_JACOPH010000001.1"/>
</dbReference>
<protein>
    <submittedName>
        <fullName evidence="7">Peptidoglycan DD-metalloendopeptidase family protein</fullName>
    </submittedName>
</protein>
<dbReference type="Proteomes" id="UP000606720">
    <property type="component" value="Unassembled WGS sequence"/>
</dbReference>
<dbReference type="PANTHER" id="PTHR21666:SF270">
    <property type="entry name" value="MUREIN HYDROLASE ACTIVATOR ENVC"/>
    <property type="match status" value="1"/>
</dbReference>
<feature type="compositionally biased region" description="Basic and acidic residues" evidence="3">
    <location>
        <begin position="260"/>
        <end position="276"/>
    </location>
</feature>